<evidence type="ECO:0000313" key="3">
    <source>
        <dbReference type="Proteomes" id="UP000708208"/>
    </source>
</evidence>
<dbReference type="EMBL" id="CAJVCH010257215">
    <property type="protein sequence ID" value="CAG7733832.1"/>
    <property type="molecule type" value="Genomic_DNA"/>
</dbReference>
<reference evidence="2" key="1">
    <citation type="submission" date="2021-06" db="EMBL/GenBank/DDBJ databases">
        <authorList>
            <person name="Hodson N. C."/>
            <person name="Mongue J. A."/>
            <person name="Jaron S. K."/>
        </authorList>
    </citation>
    <scope>NUCLEOTIDE SEQUENCE</scope>
</reference>
<dbReference type="InterPro" id="IPR041245">
    <property type="entry name" value="CARMIL_PH"/>
</dbReference>
<comment type="caution">
    <text evidence="2">The sequence shown here is derived from an EMBL/GenBank/DDBJ whole genome shotgun (WGS) entry which is preliminary data.</text>
</comment>
<accession>A0A8J2PCY8</accession>
<dbReference type="Pfam" id="PF17888">
    <property type="entry name" value="Carm_PH"/>
    <property type="match status" value="1"/>
</dbReference>
<dbReference type="OrthoDB" id="18598at2759"/>
<evidence type="ECO:0000259" key="1">
    <source>
        <dbReference type="Pfam" id="PF17888"/>
    </source>
</evidence>
<name>A0A8J2PCY8_9HEXA</name>
<feature type="non-terminal residue" evidence="2">
    <location>
        <position position="67"/>
    </location>
</feature>
<dbReference type="AlphaFoldDB" id="A0A8J2PCY8"/>
<keyword evidence="3" id="KW-1185">Reference proteome</keyword>
<feature type="domain" description="CARMIL pleckstrin homology" evidence="1">
    <location>
        <begin position="32"/>
        <end position="63"/>
    </location>
</feature>
<gene>
    <name evidence="2" type="ORF">AFUS01_LOCUS22254</name>
</gene>
<organism evidence="2 3">
    <name type="scientific">Allacma fusca</name>
    <dbReference type="NCBI Taxonomy" id="39272"/>
    <lineage>
        <taxon>Eukaryota</taxon>
        <taxon>Metazoa</taxon>
        <taxon>Ecdysozoa</taxon>
        <taxon>Arthropoda</taxon>
        <taxon>Hexapoda</taxon>
        <taxon>Collembola</taxon>
        <taxon>Symphypleona</taxon>
        <taxon>Sminthuridae</taxon>
        <taxon>Allacma</taxon>
    </lineage>
</organism>
<sequence length="67" mass="7552">MRKRMSSSSSQGTMTKELSDGIKNLLGKHVKILLKCAVKLESKGDKTENRVLVFCPCRVFCLKIPLR</sequence>
<evidence type="ECO:0000313" key="2">
    <source>
        <dbReference type="EMBL" id="CAG7733832.1"/>
    </source>
</evidence>
<proteinExistence type="predicted"/>
<dbReference type="Proteomes" id="UP000708208">
    <property type="component" value="Unassembled WGS sequence"/>
</dbReference>
<protein>
    <recommendedName>
        <fullName evidence="1">CARMIL pleckstrin homology domain-containing protein</fullName>
    </recommendedName>
</protein>